<dbReference type="Proteomes" id="UP000451471">
    <property type="component" value="Unassembled WGS sequence"/>
</dbReference>
<dbReference type="AlphaFoldDB" id="A0A6B0GXP3"/>
<dbReference type="EMBL" id="WSZK01000036">
    <property type="protein sequence ID" value="MWG36548.1"/>
    <property type="molecule type" value="Genomic_DNA"/>
</dbReference>
<gene>
    <name evidence="2" type="ORF">GQS65_18995</name>
</gene>
<feature type="region of interest" description="Disordered" evidence="1">
    <location>
        <begin position="68"/>
        <end position="95"/>
    </location>
</feature>
<name>A0A6B0GXP3_9EURY</name>
<evidence type="ECO:0000256" key="1">
    <source>
        <dbReference type="SAM" id="MobiDB-lite"/>
    </source>
</evidence>
<evidence type="ECO:0000313" key="2">
    <source>
        <dbReference type="EMBL" id="MWG36548.1"/>
    </source>
</evidence>
<feature type="compositionally biased region" description="Basic and acidic residues" evidence="1">
    <location>
        <begin position="68"/>
        <end position="86"/>
    </location>
</feature>
<accession>A0A6B0GXP3</accession>
<proteinExistence type="predicted"/>
<comment type="caution">
    <text evidence="2">The sequence shown here is derived from an EMBL/GenBank/DDBJ whole genome shotgun (WGS) entry which is preliminary data.</text>
</comment>
<organism evidence="2 3">
    <name type="scientific">Halomarina oriensis</name>
    <dbReference type="NCBI Taxonomy" id="671145"/>
    <lineage>
        <taxon>Archaea</taxon>
        <taxon>Methanobacteriati</taxon>
        <taxon>Methanobacteriota</taxon>
        <taxon>Stenosarchaea group</taxon>
        <taxon>Halobacteria</taxon>
        <taxon>Halobacteriales</taxon>
        <taxon>Natronomonadaceae</taxon>
        <taxon>Halomarina</taxon>
    </lineage>
</organism>
<protein>
    <submittedName>
        <fullName evidence="2">Uncharacterized protein</fullName>
    </submittedName>
</protein>
<keyword evidence="3" id="KW-1185">Reference proteome</keyword>
<evidence type="ECO:0000313" key="3">
    <source>
        <dbReference type="Proteomes" id="UP000451471"/>
    </source>
</evidence>
<sequence length="95" mass="10990">MCGDETPLDGENGINHGGQVLCGDCWDKPVKFRVTCEARGWEMCDFEHEVQRNELNRYQVRQNAEMHANNHENEKRVFEDEIHETTVEEVPVSDG</sequence>
<reference evidence="2 3" key="1">
    <citation type="submission" date="2019-12" db="EMBL/GenBank/DDBJ databases">
        <title>Halocatena pleomorpha gen. nov. sp. nov., an extremely halophilic archaeon of family Halobacteriaceae isolated from saltpan soil.</title>
        <authorList>
            <person name="Pal Y."/>
            <person name="Verma A."/>
            <person name="Krishnamurthi S."/>
            <person name="Kumar P."/>
        </authorList>
    </citation>
    <scope>NUCLEOTIDE SEQUENCE [LARGE SCALE GENOMIC DNA]</scope>
    <source>
        <strain evidence="2 3">JCM 16495</strain>
    </source>
</reference>